<evidence type="ECO:0000259" key="1">
    <source>
        <dbReference type="Pfam" id="PF09994"/>
    </source>
</evidence>
<accession>A0A4U0U1G8</accession>
<dbReference type="STRING" id="329885.A0A4U0U1G8"/>
<dbReference type="Pfam" id="PF09994">
    <property type="entry name" value="T6SS_Tle1-like_cat"/>
    <property type="match status" value="1"/>
</dbReference>
<name>A0A4U0U1G8_9PEZI</name>
<feature type="domain" description="T6SS Phospholipase effector Tle1-like catalytic" evidence="1">
    <location>
        <begin position="38"/>
        <end position="231"/>
    </location>
</feature>
<dbReference type="PANTHER" id="PTHR33840">
    <property type="match status" value="1"/>
</dbReference>
<dbReference type="Proteomes" id="UP000310066">
    <property type="component" value="Unassembled WGS sequence"/>
</dbReference>
<dbReference type="InterPro" id="IPR018712">
    <property type="entry name" value="Tle1-like_cat"/>
</dbReference>
<reference evidence="2 3" key="1">
    <citation type="submission" date="2017-03" db="EMBL/GenBank/DDBJ databases">
        <title>Genomes of endolithic fungi from Antarctica.</title>
        <authorList>
            <person name="Coleine C."/>
            <person name="Masonjones S."/>
            <person name="Stajich J.E."/>
        </authorList>
    </citation>
    <scope>NUCLEOTIDE SEQUENCE [LARGE SCALE GENOMIC DNA]</scope>
    <source>
        <strain evidence="2 3">CCFEE 5311</strain>
    </source>
</reference>
<dbReference type="OrthoDB" id="3162439at2759"/>
<organism evidence="2 3">
    <name type="scientific">Friedmanniomyces endolithicus</name>
    <dbReference type="NCBI Taxonomy" id="329885"/>
    <lineage>
        <taxon>Eukaryota</taxon>
        <taxon>Fungi</taxon>
        <taxon>Dikarya</taxon>
        <taxon>Ascomycota</taxon>
        <taxon>Pezizomycotina</taxon>
        <taxon>Dothideomycetes</taxon>
        <taxon>Dothideomycetidae</taxon>
        <taxon>Mycosphaerellales</taxon>
        <taxon>Teratosphaeriaceae</taxon>
        <taxon>Friedmanniomyces</taxon>
    </lineage>
</organism>
<evidence type="ECO:0000313" key="3">
    <source>
        <dbReference type="Proteomes" id="UP000310066"/>
    </source>
</evidence>
<dbReference type="EMBL" id="NAJP01000115">
    <property type="protein sequence ID" value="TKA28781.1"/>
    <property type="molecule type" value="Genomic_DNA"/>
</dbReference>
<evidence type="ECO:0000313" key="2">
    <source>
        <dbReference type="EMBL" id="TKA28781.1"/>
    </source>
</evidence>
<protein>
    <recommendedName>
        <fullName evidence="1">T6SS Phospholipase effector Tle1-like catalytic domain-containing protein</fullName>
    </recommendedName>
</protein>
<dbReference type="PANTHER" id="PTHR33840:SF2">
    <property type="entry name" value="TLE1 PHOSPHOLIPASE DOMAIN-CONTAINING PROTEIN"/>
    <property type="match status" value="1"/>
</dbReference>
<proteinExistence type="predicted"/>
<sequence length="233" mass="26793">MHPLTLVTTTPINRQTAKVLPKQRAIEQLRGPPLPGQRSLVLCFDGTGNKFQGTAADSNIVKIYSLLDRQDANQFHYYQPGIGTYIESRSLSHESWIGKVKSSYAKAKDMAVGTSFGDHVMSGYKFLMRYYNPGDAVYFFGFSRGAYTARFLAQMLDYVGLLSTGNEEMLHFAWKTFARWQMRTEHTEKEKLAKRDQFEFMQRFRETFSRPTERIKFIGLFDCVNSVPQFESA</sequence>
<gene>
    <name evidence="2" type="ORF">B0A54_15971</name>
</gene>
<comment type="caution">
    <text evidence="2">The sequence shown here is derived from an EMBL/GenBank/DDBJ whole genome shotgun (WGS) entry which is preliminary data.</text>
</comment>
<dbReference type="AlphaFoldDB" id="A0A4U0U1G8"/>